<evidence type="ECO:0000313" key="3">
    <source>
        <dbReference type="Proteomes" id="UP000198406"/>
    </source>
</evidence>
<feature type="region of interest" description="Disordered" evidence="1">
    <location>
        <begin position="1"/>
        <end position="45"/>
    </location>
</feature>
<reference evidence="2 3" key="1">
    <citation type="journal article" date="2015" name="Plant Cell">
        <title>Oil accumulation by the oleaginous diatom Fistulifera solaris as revealed by the genome and transcriptome.</title>
        <authorList>
            <person name="Tanaka T."/>
            <person name="Maeda Y."/>
            <person name="Veluchamy A."/>
            <person name="Tanaka M."/>
            <person name="Abida H."/>
            <person name="Marechal E."/>
            <person name="Bowler C."/>
            <person name="Muto M."/>
            <person name="Sunaga Y."/>
            <person name="Tanaka M."/>
            <person name="Yoshino T."/>
            <person name="Taniguchi T."/>
            <person name="Fukuda Y."/>
            <person name="Nemoto M."/>
            <person name="Matsumoto M."/>
            <person name="Wong P.S."/>
            <person name="Aburatani S."/>
            <person name="Fujibuchi W."/>
        </authorList>
    </citation>
    <scope>NUCLEOTIDE SEQUENCE [LARGE SCALE GENOMIC DNA]</scope>
    <source>
        <strain evidence="2 3">JPCC DA0580</strain>
    </source>
</reference>
<feature type="region of interest" description="Disordered" evidence="1">
    <location>
        <begin position="138"/>
        <end position="173"/>
    </location>
</feature>
<feature type="compositionally biased region" description="Polar residues" evidence="1">
    <location>
        <begin position="155"/>
        <end position="173"/>
    </location>
</feature>
<feature type="compositionally biased region" description="Basic and acidic residues" evidence="1">
    <location>
        <begin position="350"/>
        <end position="360"/>
    </location>
</feature>
<dbReference type="Proteomes" id="UP000198406">
    <property type="component" value="Unassembled WGS sequence"/>
</dbReference>
<organism evidence="2 3">
    <name type="scientific">Fistulifera solaris</name>
    <name type="common">Oleaginous diatom</name>
    <dbReference type="NCBI Taxonomy" id="1519565"/>
    <lineage>
        <taxon>Eukaryota</taxon>
        <taxon>Sar</taxon>
        <taxon>Stramenopiles</taxon>
        <taxon>Ochrophyta</taxon>
        <taxon>Bacillariophyta</taxon>
        <taxon>Bacillariophyceae</taxon>
        <taxon>Bacillariophycidae</taxon>
        <taxon>Naviculales</taxon>
        <taxon>Naviculaceae</taxon>
        <taxon>Fistulifera</taxon>
    </lineage>
</organism>
<feature type="compositionally biased region" description="Polar residues" evidence="1">
    <location>
        <begin position="361"/>
        <end position="372"/>
    </location>
</feature>
<name>A0A1Z5JHR7_FISSO</name>
<feature type="region of interest" description="Disordered" evidence="1">
    <location>
        <begin position="350"/>
        <end position="388"/>
    </location>
</feature>
<accession>A0A1Z5JHR7</accession>
<feature type="region of interest" description="Disordered" evidence="1">
    <location>
        <begin position="526"/>
        <end position="586"/>
    </location>
</feature>
<dbReference type="EMBL" id="BDSP01000070">
    <property type="protein sequence ID" value="GAX13557.1"/>
    <property type="molecule type" value="Genomic_DNA"/>
</dbReference>
<feature type="region of interest" description="Disordered" evidence="1">
    <location>
        <begin position="600"/>
        <end position="636"/>
    </location>
</feature>
<feature type="compositionally biased region" description="Low complexity" evidence="1">
    <location>
        <begin position="619"/>
        <end position="630"/>
    </location>
</feature>
<feature type="region of interest" description="Disordered" evidence="1">
    <location>
        <begin position="316"/>
        <end position="335"/>
    </location>
</feature>
<feature type="region of interest" description="Disordered" evidence="1">
    <location>
        <begin position="658"/>
        <end position="726"/>
    </location>
</feature>
<feature type="compositionally biased region" description="Polar residues" evidence="1">
    <location>
        <begin position="658"/>
        <end position="674"/>
    </location>
</feature>
<protein>
    <submittedName>
        <fullName evidence="2">Uncharacterized protein</fullName>
    </submittedName>
</protein>
<keyword evidence="3" id="KW-1185">Reference proteome</keyword>
<evidence type="ECO:0000256" key="1">
    <source>
        <dbReference type="SAM" id="MobiDB-lite"/>
    </source>
</evidence>
<dbReference type="AlphaFoldDB" id="A0A1Z5JHR7"/>
<comment type="caution">
    <text evidence="2">The sequence shown here is derived from an EMBL/GenBank/DDBJ whole genome shotgun (WGS) entry which is preliminary data.</text>
</comment>
<proteinExistence type="predicted"/>
<feature type="compositionally biased region" description="Polar residues" evidence="1">
    <location>
        <begin position="531"/>
        <end position="543"/>
    </location>
</feature>
<sequence length="807" mass="87753">MTFLNALISKNKRSTKRGETAKPTYTEMEDGNSETDHQTCSSRTDEQDVVLLADISSSTVMKKGKGEIDGRPSGWTKLRDPVAIAISLNQSPQLSSHSIVTIKQTTVEKAIDVSESDMSISNLKVVDEASPSDRAVYGYGDAMPEAENGTRARTRSSSMPFDKMTSSDSHSVLTQEIKPGRATSLSHKQKSLNNLAGKGTFGAPGMRGPRALSMSNCTRQPPINSLFNGTSSPRRQLSPKHVTKPLARVIEKHPAHEFVAPIHLDPNEESGDISQARNSLERQSLVEKVASSGAILLGSNSTNSFGCISFADSNDVSDDDDKSIEAGERGVWSTDVSERSYSQALVLGRQADKADEHPDSKPSSSPCNSATNPRRVVRTRSGDLGKQQEADMASRLAEAMMLLGLEKCPSNDLSPRSPRRVVRGNSGFFVHQEKTKNRGTSSERCLMGQNTNRTAAGCHDSLSRSEHIYQKRQSSMGALSRSDHSSASRPSMLKAESAREMYTKHEDLLAVYEKIIGAEDTGGEARPQVLTDASTRTLTSSSRPGLGLQKARSARYTMSAEDGGSVARQKERSSNQADCFASPNRSRSFLSDKFHSPFKKTTSKKFGNTTERRTTDNITSPSRTSSLLSSWKKISPTRRNSSLALMRPLPLVQSSAVPTTSIANSEEGSISTQGGYKDQNGEAARPVAPRDDVHVTHKSPSKVSPRVDRSPVLTKRKPRSSPQRTQSLHFARKAFTSERKFSKEISWAGVALPVIEPLPGVSRVTDSNRRSAALRKATSLRGFDFGPSGDDLDTLFEKYSAIVDGPL</sequence>
<evidence type="ECO:0000313" key="2">
    <source>
        <dbReference type="EMBL" id="GAX13557.1"/>
    </source>
</evidence>
<dbReference type="InParanoid" id="A0A1Z5JHR7"/>
<feature type="region of interest" description="Disordered" evidence="1">
    <location>
        <begin position="469"/>
        <end position="495"/>
    </location>
</feature>
<gene>
    <name evidence="2" type="ORF">FisN_3Lh125</name>
</gene>